<dbReference type="CDD" id="cd05403">
    <property type="entry name" value="NT_KNTase_like"/>
    <property type="match status" value="1"/>
</dbReference>
<gene>
    <name evidence="2" type="ORF">QPL79_01295</name>
</gene>
<dbReference type="RefSeq" id="WP_285272979.1">
    <property type="nucleotide sequence ID" value="NZ_JASNVW010000001.1"/>
</dbReference>
<feature type="domain" description="Polymerase nucleotidyl transferase" evidence="1">
    <location>
        <begin position="27"/>
        <end position="65"/>
    </location>
</feature>
<dbReference type="AlphaFoldDB" id="A0ABD4Z3V2"/>
<comment type="caution">
    <text evidence="2">The sequence shown here is derived from an EMBL/GenBank/DDBJ whole genome shotgun (WGS) entry which is preliminary data.</text>
</comment>
<dbReference type="Proteomes" id="UP001529235">
    <property type="component" value="Unassembled WGS sequence"/>
</dbReference>
<evidence type="ECO:0000259" key="1">
    <source>
        <dbReference type="Pfam" id="PF01909"/>
    </source>
</evidence>
<proteinExistence type="predicted"/>
<protein>
    <submittedName>
        <fullName evidence="2">Nucleotidyltransferase domain-containing protein</fullName>
    </submittedName>
</protein>
<organism evidence="2 3">
    <name type="scientific">Ignisphaera cupida</name>
    <dbReference type="NCBI Taxonomy" id="3050454"/>
    <lineage>
        <taxon>Archaea</taxon>
        <taxon>Thermoproteota</taxon>
        <taxon>Thermoprotei</taxon>
        <taxon>Desulfurococcales</taxon>
        <taxon>Desulfurococcaceae</taxon>
        <taxon>Ignisphaera</taxon>
    </lineage>
</organism>
<keyword evidence="3" id="KW-1185">Reference proteome</keyword>
<dbReference type="PIRSF" id="PIRSF005928">
    <property type="entry name" value="Nucleotidltrnsf"/>
    <property type="match status" value="1"/>
</dbReference>
<reference evidence="2 3" key="1">
    <citation type="submission" date="2023-05" db="EMBL/GenBank/DDBJ databases">
        <title>A new hyperthermophilic archaea 'Ignisphaera cupida' sp. nov. and description of the family 'Ignisphaeraceae' fam. nov.</title>
        <authorList>
            <person name="Podosokorskaya O.A."/>
            <person name="Elcheninov A.G."/>
            <person name="Klukina A."/>
            <person name="Merkel A.Y."/>
        </authorList>
    </citation>
    <scope>NUCLEOTIDE SEQUENCE [LARGE SCALE GENOMIC DNA]</scope>
    <source>
        <strain evidence="2 3">4213-co</strain>
    </source>
</reference>
<sequence length="237" mass="27260">MFSGYAKKVVYDERRWGILKKKRLKAIRIIEDLSSCRIIDVVVHGSVARGDVDEDSDIDIALLNPYSPSLLELCLEKRGYSIHSRKIVMPTPIHTPKLYIYLDPFEELVISNPIVSLKPLEVEFYKFSGMLEYKDLLNNTRIAGVNKNLLLIEPIEEGHLEIPVIGNEGYVAKRLGISINVVLDRVETLTRRAREGHSGLFIDYEIPLNTDVESYIKFLCNKNQFFRERLKQYGLCT</sequence>
<evidence type="ECO:0000313" key="2">
    <source>
        <dbReference type="EMBL" id="MDK6028001.1"/>
    </source>
</evidence>
<dbReference type="Pfam" id="PF01909">
    <property type="entry name" value="NTP_transf_2"/>
    <property type="match status" value="1"/>
</dbReference>
<evidence type="ECO:0000313" key="3">
    <source>
        <dbReference type="Proteomes" id="UP001529235"/>
    </source>
</evidence>
<dbReference type="InterPro" id="IPR009185">
    <property type="entry name" value="Nucleotidl_trans"/>
</dbReference>
<accession>A0ABD4Z3V2</accession>
<dbReference type="InterPro" id="IPR002934">
    <property type="entry name" value="Polymerase_NTP_transf_dom"/>
</dbReference>
<name>A0ABD4Z3V2_9CREN</name>
<dbReference type="Gene3D" id="3.30.460.10">
    <property type="entry name" value="Beta Polymerase, domain 2"/>
    <property type="match status" value="1"/>
</dbReference>
<dbReference type="EMBL" id="JASNVW010000001">
    <property type="protein sequence ID" value="MDK6028001.1"/>
    <property type="molecule type" value="Genomic_DNA"/>
</dbReference>
<dbReference type="InterPro" id="IPR043519">
    <property type="entry name" value="NT_sf"/>
</dbReference>
<dbReference type="SUPFAM" id="SSF81301">
    <property type="entry name" value="Nucleotidyltransferase"/>
    <property type="match status" value="1"/>
</dbReference>